<evidence type="ECO:0000313" key="1">
    <source>
        <dbReference type="EMBL" id="WWQ63240.1"/>
    </source>
</evidence>
<organism evidence="1 2">
    <name type="scientific">Streptomyces citrinus</name>
    <dbReference type="NCBI Taxonomy" id="3118173"/>
    <lineage>
        <taxon>Bacteria</taxon>
        <taxon>Bacillati</taxon>
        <taxon>Actinomycetota</taxon>
        <taxon>Actinomycetes</taxon>
        <taxon>Kitasatosporales</taxon>
        <taxon>Streptomycetaceae</taxon>
        <taxon>Streptomyces</taxon>
    </lineage>
</organism>
<dbReference type="EMBL" id="CP146022">
    <property type="protein sequence ID" value="WWQ63240.1"/>
    <property type="molecule type" value="Genomic_DNA"/>
</dbReference>
<keyword evidence="2" id="KW-1185">Reference proteome</keyword>
<accession>A0ACD5A820</accession>
<dbReference type="Proteomes" id="UP001432251">
    <property type="component" value="Chromosome"/>
</dbReference>
<reference evidence="1" key="1">
    <citation type="journal article" date="2025" name="Int. J. Syst. Evol. Microbiol.">
        <title>Streptomyces citrinus sp. nov., with yellow diffusible pigment.</title>
        <authorList>
            <person name="He Y."/>
            <person name="Yang E."/>
            <person name="Xu J."/>
            <person name="Sun Y."/>
            <person name="Sun L."/>
        </authorList>
    </citation>
    <scope>NUCLEOTIDE SEQUENCE</scope>
    <source>
        <strain evidence="1">Q6</strain>
    </source>
</reference>
<sequence>MNRKTLVLSAALGLLAPALAACGGTDSGSDADAIVVGTTDQFEVTSDTPAPFDPAYAYDAGSWNVLRQTFQTLVAVPKGGGEPVPEAAQSCRFTDTGSERYACTLRSGLEFSDGRPMTAADVKYSIDRVRDIDSDSGIAGLLSTIDTVEVVNKNQVVFHLNTPDATFPYKLATPAAAIVNPDHYEKKKLRGGFSIDGSGVYTANAEVKNNKVVKISFSKNPHYKGEWKVKSDKAELRPMASADAMATALDKGDIDVMGRQLTPDQIAKFSASAPEGINFIETSGLETNFLGFSLGKGEVRNKAVRQAIAQVVDREQIAAEAYKSTAESLYSLVPAGIVGHSNAFFNKYSDPDKEKAAAILREAGITTPVKLSLHYTQDHYGPVMKKEFELLAEQLDGSGLFKTELHETKTWTKFRAAELAGDYQVYGMGWVADFPDADNFLAPFLDKDNFLASTYANDTVRRNLIPASRREADRASASKTLGQIQNVVAEDVPVLPLTQSKQYIATRDDITGAEWALSVTSELQLWELGRGVSG</sequence>
<protein>
    <submittedName>
        <fullName evidence="1">ABC transporter substrate-binding protein</fullName>
    </submittedName>
</protein>
<gene>
    <name evidence="1" type="ORF">V2W30_07705</name>
</gene>
<evidence type="ECO:0000313" key="2">
    <source>
        <dbReference type="Proteomes" id="UP001432251"/>
    </source>
</evidence>
<proteinExistence type="predicted"/>
<name>A0ACD5A820_9ACTN</name>